<organism evidence="1 2">
    <name type="scientific">Steinernema glaseri</name>
    <dbReference type="NCBI Taxonomy" id="37863"/>
    <lineage>
        <taxon>Eukaryota</taxon>
        <taxon>Metazoa</taxon>
        <taxon>Ecdysozoa</taxon>
        <taxon>Nematoda</taxon>
        <taxon>Chromadorea</taxon>
        <taxon>Rhabditida</taxon>
        <taxon>Tylenchina</taxon>
        <taxon>Panagrolaimomorpha</taxon>
        <taxon>Strongyloidoidea</taxon>
        <taxon>Steinernematidae</taxon>
        <taxon>Steinernema</taxon>
    </lineage>
</organism>
<dbReference type="AlphaFoldDB" id="A0A1I7ZL59"/>
<reference evidence="2" key="1">
    <citation type="submission" date="2016-11" db="UniProtKB">
        <authorList>
            <consortium name="WormBaseParasite"/>
        </authorList>
    </citation>
    <scope>IDENTIFICATION</scope>
</reference>
<sequence>MSPQRTWFPHEHCSTLLHWKDLPILPLHMSIFQLSESSEVVLRTLSARLSQIYPVATNLHFGVVQLRFGPIPCTWKAYW</sequence>
<keyword evidence="1" id="KW-1185">Reference proteome</keyword>
<proteinExistence type="predicted"/>
<evidence type="ECO:0000313" key="1">
    <source>
        <dbReference type="Proteomes" id="UP000095287"/>
    </source>
</evidence>
<dbReference type="Proteomes" id="UP000095287">
    <property type="component" value="Unplaced"/>
</dbReference>
<accession>A0A1I7ZL59</accession>
<evidence type="ECO:0000313" key="2">
    <source>
        <dbReference type="WBParaSite" id="L893_g27530.t1"/>
    </source>
</evidence>
<protein>
    <submittedName>
        <fullName evidence="2">Autophagy protein 5</fullName>
    </submittedName>
</protein>
<name>A0A1I7ZL59_9BILA</name>
<dbReference type="WBParaSite" id="L893_g27530.t1">
    <property type="protein sequence ID" value="L893_g27530.t1"/>
    <property type="gene ID" value="L893_g27530"/>
</dbReference>